<dbReference type="InterPro" id="IPR046357">
    <property type="entry name" value="PPIase_dom_sf"/>
</dbReference>
<dbReference type="InterPro" id="IPR001179">
    <property type="entry name" value="PPIase_FKBP_dom"/>
</dbReference>
<protein>
    <recommendedName>
        <fullName evidence="10">Peptidyl-prolyl cis-trans isomerase</fullName>
        <ecNumber evidence="10">5.2.1.8</ecNumber>
    </recommendedName>
</protein>
<dbReference type="PANTHER" id="PTHR47861">
    <property type="entry name" value="FKBP-TYPE PEPTIDYL-PROLYL CIS-TRANS ISOMERASE SLYD"/>
    <property type="match status" value="1"/>
</dbReference>
<dbReference type="SUPFAM" id="SSF54534">
    <property type="entry name" value="FKBP-like"/>
    <property type="match status" value="1"/>
</dbReference>
<dbReference type="PANTHER" id="PTHR47861:SF3">
    <property type="entry name" value="FKBP-TYPE PEPTIDYL-PROLYL CIS-TRANS ISOMERASE SLYD"/>
    <property type="match status" value="1"/>
</dbReference>
<comment type="function">
    <text evidence="8">Also involved in hydrogenase metallocenter assembly, probably by participating in the nickel insertion step. This function in hydrogenase biosynthesis requires chaperone activity and the presence of the metal-binding domain, but not PPIase activity.</text>
</comment>
<dbReference type="GO" id="GO:0005737">
    <property type="term" value="C:cytoplasm"/>
    <property type="evidence" value="ECO:0007669"/>
    <property type="project" value="UniProtKB-SubCell"/>
</dbReference>
<evidence type="ECO:0000256" key="10">
    <source>
        <dbReference type="RuleBase" id="RU003915"/>
    </source>
</evidence>
<dbReference type="OrthoDB" id="9808891at2"/>
<organism evidence="12 13">
    <name type="scientific">Candidatus Thiodiazotropha endolucinida</name>
    <dbReference type="NCBI Taxonomy" id="1655433"/>
    <lineage>
        <taxon>Bacteria</taxon>
        <taxon>Pseudomonadati</taxon>
        <taxon>Pseudomonadota</taxon>
        <taxon>Gammaproteobacteria</taxon>
        <taxon>Chromatiales</taxon>
        <taxon>Sedimenticolaceae</taxon>
        <taxon>Candidatus Thiodiazotropha</taxon>
    </lineage>
</organism>
<dbReference type="EC" id="5.2.1.8" evidence="10"/>
<keyword evidence="4" id="KW-0963">Cytoplasm</keyword>
<feature type="domain" description="PPIase FKBP-type" evidence="11">
    <location>
        <begin position="7"/>
        <end position="81"/>
    </location>
</feature>
<dbReference type="Pfam" id="PF00254">
    <property type="entry name" value="FKBP_C"/>
    <property type="match status" value="1"/>
</dbReference>
<evidence type="ECO:0000256" key="4">
    <source>
        <dbReference type="ARBA" id="ARBA00022490"/>
    </source>
</evidence>
<evidence type="ECO:0000313" key="12">
    <source>
        <dbReference type="EMBL" id="ODJ87939.1"/>
    </source>
</evidence>
<keyword evidence="5 9" id="KW-0697">Rotamase</keyword>
<proteinExistence type="inferred from homology"/>
<evidence type="ECO:0000256" key="8">
    <source>
        <dbReference type="ARBA" id="ARBA00037071"/>
    </source>
</evidence>
<dbReference type="Proteomes" id="UP000094769">
    <property type="component" value="Unassembled WGS sequence"/>
</dbReference>
<dbReference type="GO" id="GO:0042026">
    <property type="term" value="P:protein refolding"/>
    <property type="evidence" value="ECO:0007669"/>
    <property type="project" value="UniProtKB-ARBA"/>
</dbReference>
<accession>A0A7Z1AGB5</accession>
<dbReference type="PROSITE" id="PS50059">
    <property type="entry name" value="FKBP_PPIASE"/>
    <property type="match status" value="1"/>
</dbReference>
<dbReference type="Gene3D" id="3.10.50.40">
    <property type="match status" value="1"/>
</dbReference>
<evidence type="ECO:0000256" key="5">
    <source>
        <dbReference type="ARBA" id="ARBA00023110"/>
    </source>
</evidence>
<keyword evidence="6" id="KW-0143">Chaperone</keyword>
<comment type="similarity">
    <text evidence="3 10">Belongs to the FKBP-type PPIase family.</text>
</comment>
<evidence type="ECO:0000256" key="1">
    <source>
        <dbReference type="ARBA" id="ARBA00000971"/>
    </source>
</evidence>
<evidence type="ECO:0000256" key="2">
    <source>
        <dbReference type="ARBA" id="ARBA00004496"/>
    </source>
</evidence>
<name>A0A7Z1AGB5_9GAMM</name>
<comment type="subcellular location">
    <subcellularLocation>
        <location evidence="2">Cytoplasm</location>
    </subcellularLocation>
</comment>
<evidence type="ECO:0000256" key="9">
    <source>
        <dbReference type="PROSITE-ProRule" id="PRU00277"/>
    </source>
</evidence>
<evidence type="ECO:0000256" key="3">
    <source>
        <dbReference type="ARBA" id="ARBA00006577"/>
    </source>
</evidence>
<evidence type="ECO:0000313" key="13">
    <source>
        <dbReference type="Proteomes" id="UP000094769"/>
    </source>
</evidence>
<keyword evidence="7 9" id="KW-0413">Isomerase</keyword>
<evidence type="ECO:0000256" key="6">
    <source>
        <dbReference type="ARBA" id="ARBA00023186"/>
    </source>
</evidence>
<evidence type="ECO:0000256" key="7">
    <source>
        <dbReference type="ARBA" id="ARBA00023235"/>
    </source>
</evidence>
<dbReference type="RefSeq" id="WP_069123811.1">
    <property type="nucleotide sequence ID" value="NZ_MARB01000008.1"/>
</dbReference>
<evidence type="ECO:0000259" key="11">
    <source>
        <dbReference type="PROSITE" id="PS50059"/>
    </source>
</evidence>
<dbReference type="GO" id="GO:0003755">
    <property type="term" value="F:peptidyl-prolyl cis-trans isomerase activity"/>
    <property type="evidence" value="ECO:0007669"/>
    <property type="project" value="UniProtKB-UniRule"/>
</dbReference>
<comment type="catalytic activity">
    <reaction evidence="1 9 10">
        <text>[protein]-peptidylproline (omega=180) = [protein]-peptidylproline (omega=0)</text>
        <dbReference type="Rhea" id="RHEA:16237"/>
        <dbReference type="Rhea" id="RHEA-COMP:10747"/>
        <dbReference type="Rhea" id="RHEA-COMP:10748"/>
        <dbReference type="ChEBI" id="CHEBI:83833"/>
        <dbReference type="ChEBI" id="CHEBI:83834"/>
        <dbReference type="EC" id="5.2.1.8"/>
    </reaction>
</comment>
<sequence length="142" mass="15588">MRQAKQGDTVRIHYTGTLDDGTQFDSSVDREPFEFTLGERAVIPGFETGVEGMQVGDQKTIHIAADDAYGQRNDALIEKVPLEHFPDDLNIEVGMHLQAQSPNGEHFNVVVTALSDKDATIDGNHPLAGEALNFDLELLEIV</sequence>
<keyword evidence="13" id="KW-1185">Reference proteome</keyword>
<dbReference type="EMBL" id="MARB01000008">
    <property type="protein sequence ID" value="ODJ87939.1"/>
    <property type="molecule type" value="Genomic_DNA"/>
</dbReference>
<comment type="caution">
    <text evidence="12">The sequence shown here is derived from an EMBL/GenBank/DDBJ whole genome shotgun (WGS) entry which is preliminary data.</text>
</comment>
<dbReference type="AlphaFoldDB" id="A0A7Z1AGB5"/>
<reference evidence="12 13" key="1">
    <citation type="submission" date="2016-06" db="EMBL/GenBank/DDBJ databases">
        <title>Genome sequence of endosymbiont of Candidatus Endolucinida thiodiazotropha.</title>
        <authorList>
            <person name="Poehlein A."/>
            <person name="Koenig S."/>
            <person name="Heiden S.E."/>
            <person name="Thuermer A."/>
            <person name="Voget S."/>
            <person name="Daniel R."/>
            <person name="Markert S."/>
            <person name="Gros O."/>
            <person name="Schweder T."/>
        </authorList>
    </citation>
    <scope>NUCLEOTIDE SEQUENCE [LARGE SCALE GENOMIC DNA]</scope>
    <source>
        <strain evidence="12 13">COS</strain>
    </source>
</reference>
<gene>
    <name evidence="12" type="primary">slyD_2</name>
    <name evidence="12" type="ORF">CODIS_17100</name>
</gene>